<evidence type="ECO:0000313" key="2">
    <source>
        <dbReference type="EMBL" id="QCD86725.1"/>
    </source>
</evidence>
<feature type="region of interest" description="Disordered" evidence="1">
    <location>
        <begin position="68"/>
        <end position="131"/>
    </location>
</feature>
<proteinExistence type="predicted"/>
<evidence type="ECO:0000256" key="1">
    <source>
        <dbReference type="SAM" id="MobiDB-lite"/>
    </source>
</evidence>
<reference evidence="2 3" key="1">
    <citation type="submission" date="2019-04" db="EMBL/GenBank/DDBJ databases">
        <title>An improved genome assembly and genetic linkage map for asparagus bean, Vigna unguiculata ssp. sesquipedialis.</title>
        <authorList>
            <person name="Xia Q."/>
            <person name="Zhang R."/>
            <person name="Dong Y."/>
        </authorList>
    </citation>
    <scope>NUCLEOTIDE SEQUENCE [LARGE SCALE GENOMIC DNA]</scope>
    <source>
        <tissue evidence="2">Leaf</tissue>
    </source>
</reference>
<dbReference type="Proteomes" id="UP000501690">
    <property type="component" value="Linkage Group LG3"/>
</dbReference>
<protein>
    <submittedName>
        <fullName evidence="2">Uncharacterized protein</fullName>
    </submittedName>
</protein>
<dbReference type="EMBL" id="CP039347">
    <property type="protein sequence ID" value="QCD86725.1"/>
    <property type="molecule type" value="Genomic_DNA"/>
</dbReference>
<sequence length="131" mass="14563">MAAATLATNLAAGHRDASPAARIHHDHHAAATDPLLLRASSLHHLCISRGATTISIFPATAAFTHHLLHGSSEREHPPRHHHLPPFARYRFRQPWQQLDSTTTNHRKASRDPAEAPQHHQQPHSSLHCCRS</sequence>
<feature type="compositionally biased region" description="Polar residues" evidence="1">
    <location>
        <begin position="94"/>
        <end position="103"/>
    </location>
</feature>
<dbReference type="AlphaFoldDB" id="A0A4D6LEH0"/>
<organism evidence="2 3">
    <name type="scientific">Vigna unguiculata</name>
    <name type="common">Cowpea</name>
    <dbReference type="NCBI Taxonomy" id="3917"/>
    <lineage>
        <taxon>Eukaryota</taxon>
        <taxon>Viridiplantae</taxon>
        <taxon>Streptophyta</taxon>
        <taxon>Embryophyta</taxon>
        <taxon>Tracheophyta</taxon>
        <taxon>Spermatophyta</taxon>
        <taxon>Magnoliopsida</taxon>
        <taxon>eudicotyledons</taxon>
        <taxon>Gunneridae</taxon>
        <taxon>Pentapetalae</taxon>
        <taxon>rosids</taxon>
        <taxon>fabids</taxon>
        <taxon>Fabales</taxon>
        <taxon>Fabaceae</taxon>
        <taxon>Papilionoideae</taxon>
        <taxon>50 kb inversion clade</taxon>
        <taxon>NPAAA clade</taxon>
        <taxon>indigoferoid/millettioid clade</taxon>
        <taxon>Phaseoleae</taxon>
        <taxon>Vigna</taxon>
    </lineage>
</organism>
<accession>A0A4D6LEH0</accession>
<evidence type="ECO:0000313" key="3">
    <source>
        <dbReference type="Proteomes" id="UP000501690"/>
    </source>
</evidence>
<gene>
    <name evidence="2" type="ORF">DEO72_LG3g1251</name>
</gene>
<name>A0A4D6LEH0_VIGUN</name>
<keyword evidence="3" id="KW-1185">Reference proteome</keyword>